<organism evidence="1 2">
    <name type="scientific">Colletotrichum chrysophilum</name>
    <dbReference type="NCBI Taxonomy" id="1836956"/>
    <lineage>
        <taxon>Eukaryota</taxon>
        <taxon>Fungi</taxon>
        <taxon>Dikarya</taxon>
        <taxon>Ascomycota</taxon>
        <taxon>Pezizomycotina</taxon>
        <taxon>Sordariomycetes</taxon>
        <taxon>Hypocreomycetidae</taxon>
        <taxon>Glomerellales</taxon>
        <taxon>Glomerellaceae</taxon>
        <taxon>Colletotrichum</taxon>
        <taxon>Colletotrichum gloeosporioides species complex</taxon>
    </lineage>
</organism>
<reference evidence="1" key="1">
    <citation type="submission" date="2023-01" db="EMBL/GenBank/DDBJ databases">
        <title>Colletotrichum chrysophilum M932 genome sequence.</title>
        <authorList>
            <person name="Baroncelli R."/>
        </authorList>
    </citation>
    <scope>NUCLEOTIDE SEQUENCE</scope>
    <source>
        <strain evidence="1">M932</strain>
    </source>
</reference>
<accession>A0AAD9ELM4</accession>
<comment type="caution">
    <text evidence="1">The sequence shown here is derived from an EMBL/GenBank/DDBJ whole genome shotgun (WGS) entry which is preliminary data.</text>
</comment>
<dbReference type="EMBL" id="JAQOWY010000009">
    <property type="protein sequence ID" value="KAK1856349.1"/>
    <property type="molecule type" value="Genomic_DNA"/>
</dbReference>
<proteinExistence type="predicted"/>
<dbReference type="AlphaFoldDB" id="A0AAD9ELM4"/>
<feature type="non-terminal residue" evidence="1">
    <location>
        <position position="1"/>
    </location>
</feature>
<protein>
    <submittedName>
        <fullName evidence="1">Uncharacterized protein</fullName>
    </submittedName>
</protein>
<gene>
    <name evidence="1" type="ORF">CCHR01_00920</name>
</gene>
<name>A0AAD9ELM4_9PEZI</name>
<dbReference type="Proteomes" id="UP001243330">
    <property type="component" value="Unassembled WGS sequence"/>
</dbReference>
<sequence>CLEMLRQASRRGRLSKRSRGSLRRARVSGISRKDRKSWQVLPASFGPDATLGENASDDEYARLCMSHGRKVITANATGAMNDMPDAFRIVDLFESEQQENQQWSSASGGSITILRNFAPCLSSGPAGPPDEIHHIMWSRFYVLVWLRKC</sequence>
<keyword evidence="2" id="KW-1185">Reference proteome</keyword>
<evidence type="ECO:0000313" key="1">
    <source>
        <dbReference type="EMBL" id="KAK1856349.1"/>
    </source>
</evidence>
<evidence type="ECO:0000313" key="2">
    <source>
        <dbReference type="Proteomes" id="UP001243330"/>
    </source>
</evidence>